<dbReference type="InterPro" id="IPR053980">
    <property type="entry name" value="ISP_coupler"/>
</dbReference>
<organism evidence="10 11">
    <name type="scientific">Thioflexithrix psekupsensis</name>
    <dbReference type="NCBI Taxonomy" id="1570016"/>
    <lineage>
        <taxon>Bacteria</taxon>
        <taxon>Pseudomonadati</taxon>
        <taxon>Pseudomonadota</taxon>
        <taxon>Gammaproteobacteria</taxon>
        <taxon>Thiotrichales</taxon>
        <taxon>Thioflexithrix</taxon>
    </lineage>
</organism>
<feature type="domain" description="Type ISP restriction-modification enzyme coupler" evidence="9">
    <location>
        <begin position="160"/>
        <end position="271"/>
    </location>
</feature>
<feature type="domain" description="Type ISP restriction-modification enzyme LLaBIII C-terminal specificity" evidence="8">
    <location>
        <begin position="661"/>
        <end position="987"/>
    </location>
</feature>
<dbReference type="RefSeq" id="WP_086487296.1">
    <property type="nucleotide sequence ID" value="NZ_MSLT01000006.1"/>
</dbReference>
<dbReference type="Pfam" id="PF02384">
    <property type="entry name" value="N6_Mtase"/>
    <property type="match status" value="1"/>
</dbReference>
<dbReference type="PRINTS" id="PR00507">
    <property type="entry name" value="N12N6MTFRASE"/>
</dbReference>
<comment type="similarity">
    <text evidence="1">Belongs to the N(4)/N(6)-methyltransferase family.</text>
</comment>
<keyword evidence="11" id="KW-1185">Reference proteome</keyword>
<dbReference type="Pfam" id="PF22240">
    <property type="entry name" value="ISP_coupler"/>
    <property type="match status" value="1"/>
</dbReference>
<evidence type="ECO:0000256" key="6">
    <source>
        <dbReference type="ARBA" id="ARBA00047942"/>
    </source>
</evidence>
<dbReference type="REBASE" id="191605">
    <property type="entry name" value="TpsD3ORF4060P"/>
</dbReference>
<dbReference type="InterPro" id="IPR029063">
    <property type="entry name" value="SAM-dependent_MTases_sf"/>
</dbReference>
<sequence length="1007" mass="117844">MQHTIHAYYRELDDLRRIAGGENEGNLRRAFENLLKNIAEEHQLIVLAEYPLKKITGNLRIDGAVIDRLRLVHGWWEAKDEKDDLDAEIALKLAKGYPADNIIFEDTRTAVLLQNNQEVFRTPIENAKSFEKLLTHFFDYELPQVQNFRVARDKFLSELPAVSQALIQLLEQAHLNNPQFHQQAQQFLALCQRSIGQNVTQNHVDEMLIQHILTDQIFRAVFPDSNFHRENHLAVSIGELEKYFFRGETRMNLLKHLEPYFAAIRQAAASTVTSQEKQTFLKQVYEDFYTAYNPKDADKLGIVYTPQEAVRFIISGCDWLAREHFDKFLIDKDLDILDPCTGTGTFIVDLLDFWRGQHQDLMRKFAQEVHANEVSILSYYIACLNIEQTFYDITNQWQEFKGLCFVNTLDNVGFEQTHKGGINDLFGSLTDENHLRIQAQNKRKIPVIIGNPPYNAKQENYNFQNANEFYQQIDQRIKDTYIYEGTAQNKIVIYDMYVRFFRWASDRLGEKGIVAFISNSSFIDAKVFDGFRKIVTKEFQEIWIINLKGNARTSGERRKAEGGNVFDDKIRVGVAIYFFVKNPALNGCKIHYLTLDDFLPAVEKRNWLRNNYLEKLAKTGQFAFIRPNAQNLWLNQPTEDWTDYLPIANKDVKTGESEKAVFKLFSSGVKTHRDEWVYDFSKQDLEAKIHYFVDIYQKTLKNSDFKDKFNIKWDAELTSYANRQIDKTFEAEKLIESVYRPFIKKWFYFDKHFNGRTYQWENIVGVNACFENLTITISGGSFSKLFQALAISIVPCLDLLEKTQCLPLYIYAKDGSRQENITDWALNQFRQHYQNTGIEKINIFHYVYAVLHYPAYREKFALNLKQEFPRIPFYADFYKWATWGEKLMNLHVNFEKITPYPFTRIDTPSKTNKVRLKADKTNHLIEIDSETQLKDIPAMAWQYQLGNRSALEWVLDQYKEKTPKDPTIKEKFNTYRFADYKEQVIDLLGKVCAVSVGTVGLIEEIEN</sequence>
<gene>
    <name evidence="10" type="ORF">TPSD3_04060</name>
</gene>
<dbReference type="InterPro" id="IPR041635">
    <property type="entry name" value="Type_ISP_LLaBIII_C"/>
</dbReference>
<dbReference type="GO" id="GO:0009007">
    <property type="term" value="F:site-specific DNA-methyltransferase (adenine-specific) activity"/>
    <property type="evidence" value="ECO:0007669"/>
    <property type="project" value="UniProtKB-EC"/>
</dbReference>
<keyword evidence="3" id="KW-0489">Methyltransferase</keyword>
<protein>
    <recommendedName>
        <fullName evidence="2">site-specific DNA-methyltransferase (adenine-specific)</fullName>
        <ecNumber evidence="2">2.1.1.72</ecNumber>
    </recommendedName>
</protein>
<evidence type="ECO:0000259" key="9">
    <source>
        <dbReference type="Pfam" id="PF22240"/>
    </source>
</evidence>
<dbReference type="GO" id="GO:0032259">
    <property type="term" value="P:methylation"/>
    <property type="evidence" value="ECO:0007669"/>
    <property type="project" value="UniProtKB-KW"/>
</dbReference>
<evidence type="ECO:0000256" key="1">
    <source>
        <dbReference type="ARBA" id="ARBA00006594"/>
    </source>
</evidence>
<dbReference type="Pfam" id="PF18135">
    <property type="entry name" value="Type_ISP_C"/>
    <property type="match status" value="1"/>
</dbReference>
<evidence type="ECO:0000256" key="2">
    <source>
        <dbReference type="ARBA" id="ARBA00011900"/>
    </source>
</evidence>
<dbReference type="InterPro" id="IPR003356">
    <property type="entry name" value="DNA_methylase_A-5"/>
</dbReference>
<evidence type="ECO:0000256" key="5">
    <source>
        <dbReference type="ARBA" id="ARBA00022747"/>
    </source>
</evidence>
<evidence type="ECO:0000313" key="11">
    <source>
        <dbReference type="Proteomes" id="UP000194798"/>
    </source>
</evidence>
<evidence type="ECO:0000313" key="10">
    <source>
        <dbReference type="EMBL" id="OUD15695.1"/>
    </source>
</evidence>
<feature type="domain" description="DNA methylase adenine-specific" evidence="7">
    <location>
        <begin position="280"/>
        <end position="472"/>
    </location>
</feature>
<dbReference type="InterPro" id="IPR050953">
    <property type="entry name" value="N4_N6_ade-DNA_methylase"/>
</dbReference>
<dbReference type="GO" id="GO:0009307">
    <property type="term" value="P:DNA restriction-modification system"/>
    <property type="evidence" value="ECO:0007669"/>
    <property type="project" value="UniProtKB-KW"/>
</dbReference>
<proteinExistence type="inferred from homology"/>
<dbReference type="Proteomes" id="UP000194798">
    <property type="component" value="Unassembled WGS sequence"/>
</dbReference>
<name>A0A251XCQ1_9GAMM</name>
<evidence type="ECO:0000256" key="3">
    <source>
        <dbReference type="ARBA" id="ARBA00022603"/>
    </source>
</evidence>
<keyword evidence="4" id="KW-0808">Transferase</keyword>
<evidence type="ECO:0000259" key="7">
    <source>
        <dbReference type="Pfam" id="PF02384"/>
    </source>
</evidence>
<dbReference type="EMBL" id="MSLT01000006">
    <property type="protein sequence ID" value="OUD15695.1"/>
    <property type="molecule type" value="Genomic_DNA"/>
</dbReference>
<dbReference type="InterPro" id="IPR002052">
    <property type="entry name" value="DNA_methylase_N6_adenine_CS"/>
</dbReference>
<dbReference type="Gene3D" id="3.40.50.150">
    <property type="entry name" value="Vaccinia Virus protein VP39"/>
    <property type="match status" value="1"/>
</dbReference>
<dbReference type="OrthoDB" id="9804086at2"/>
<comment type="caution">
    <text evidence="10">The sequence shown here is derived from an EMBL/GenBank/DDBJ whole genome shotgun (WGS) entry which is preliminary data.</text>
</comment>
<accession>A0A251XCQ1</accession>
<dbReference type="GO" id="GO:0008170">
    <property type="term" value="F:N-methyltransferase activity"/>
    <property type="evidence" value="ECO:0007669"/>
    <property type="project" value="InterPro"/>
</dbReference>
<reference evidence="10 11" key="1">
    <citation type="submission" date="2016-12" db="EMBL/GenBank/DDBJ databases">
        <title>Thioflexothrix psekupsii D3 genome sequencing and assembly.</title>
        <authorList>
            <person name="Fomenkov A."/>
            <person name="Vincze T."/>
            <person name="Grabovich M."/>
            <person name="Anton B.P."/>
            <person name="Dubinina G."/>
            <person name="Orlova M."/>
            <person name="Belousova E."/>
            <person name="Roberts R.J."/>
        </authorList>
    </citation>
    <scope>NUCLEOTIDE SEQUENCE [LARGE SCALE GENOMIC DNA]</scope>
    <source>
        <strain evidence="10">D3</strain>
    </source>
</reference>
<dbReference type="PROSITE" id="PS00092">
    <property type="entry name" value="N6_MTASE"/>
    <property type="match status" value="1"/>
</dbReference>
<keyword evidence="5" id="KW-0680">Restriction system</keyword>
<comment type="catalytic activity">
    <reaction evidence="6">
        <text>a 2'-deoxyadenosine in DNA + S-adenosyl-L-methionine = an N(6)-methyl-2'-deoxyadenosine in DNA + S-adenosyl-L-homocysteine + H(+)</text>
        <dbReference type="Rhea" id="RHEA:15197"/>
        <dbReference type="Rhea" id="RHEA-COMP:12418"/>
        <dbReference type="Rhea" id="RHEA-COMP:12419"/>
        <dbReference type="ChEBI" id="CHEBI:15378"/>
        <dbReference type="ChEBI" id="CHEBI:57856"/>
        <dbReference type="ChEBI" id="CHEBI:59789"/>
        <dbReference type="ChEBI" id="CHEBI:90615"/>
        <dbReference type="ChEBI" id="CHEBI:90616"/>
        <dbReference type="EC" id="2.1.1.72"/>
    </reaction>
</comment>
<dbReference type="AlphaFoldDB" id="A0A251XCQ1"/>
<evidence type="ECO:0000256" key="4">
    <source>
        <dbReference type="ARBA" id="ARBA00022679"/>
    </source>
</evidence>
<evidence type="ECO:0000259" key="8">
    <source>
        <dbReference type="Pfam" id="PF18135"/>
    </source>
</evidence>
<dbReference type="PANTHER" id="PTHR33841">
    <property type="entry name" value="DNA METHYLTRANSFERASE YEEA-RELATED"/>
    <property type="match status" value="1"/>
</dbReference>
<dbReference type="PANTHER" id="PTHR33841:SF1">
    <property type="entry name" value="DNA METHYLTRANSFERASE A"/>
    <property type="match status" value="1"/>
</dbReference>
<dbReference type="EC" id="2.1.1.72" evidence="2"/>
<dbReference type="GO" id="GO:0003677">
    <property type="term" value="F:DNA binding"/>
    <property type="evidence" value="ECO:0007669"/>
    <property type="project" value="InterPro"/>
</dbReference>
<dbReference type="SUPFAM" id="SSF53335">
    <property type="entry name" value="S-adenosyl-L-methionine-dependent methyltransferases"/>
    <property type="match status" value="1"/>
</dbReference>